<reference evidence="5" key="1">
    <citation type="submission" date="2019-08" db="EMBL/GenBank/DDBJ databases">
        <authorList>
            <person name="Kucharzyk K."/>
            <person name="Murdoch R.W."/>
            <person name="Higgins S."/>
            <person name="Loffler F."/>
        </authorList>
    </citation>
    <scope>NUCLEOTIDE SEQUENCE</scope>
</reference>
<dbReference type="PANTHER" id="PTHR21666">
    <property type="entry name" value="PEPTIDASE-RELATED"/>
    <property type="match status" value="1"/>
</dbReference>
<dbReference type="PANTHER" id="PTHR21666:SF270">
    <property type="entry name" value="MUREIN HYDROLASE ACTIVATOR ENVC"/>
    <property type="match status" value="1"/>
</dbReference>
<feature type="transmembrane region" description="Helical" evidence="2">
    <location>
        <begin position="12"/>
        <end position="30"/>
    </location>
</feature>
<evidence type="ECO:0000259" key="3">
    <source>
        <dbReference type="Pfam" id="PF01551"/>
    </source>
</evidence>
<evidence type="ECO:0000256" key="2">
    <source>
        <dbReference type="SAM" id="Phobius"/>
    </source>
</evidence>
<evidence type="ECO:0000259" key="4">
    <source>
        <dbReference type="Pfam" id="PF07501"/>
    </source>
</evidence>
<keyword evidence="2" id="KW-0472">Membrane</keyword>
<dbReference type="GO" id="GO:0004222">
    <property type="term" value="F:metalloendopeptidase activity"/>
    <property type="evidence" value="ECO:0007669"/>
    <property type="project" value="TreeGrafter"/>
</dbReference>
<evidence type="ECO:0000313" key="5">
    <source>
        <dbReference type="EMBL" id="MPM18213.1"/>
    </source>
</evidence>
<sequence length="367" mass="41675">MDKKGDSIRLVEKFTVSIFIIILVVNINLIKANAKINEPFSNMNLNNKTYTISNRISNNNIIDNLLVALTGKVNGYELVLEDRVVGYTSLENNMNNIKDLVLQKYINEINIRQDAVLSFEIEGDIKLKEDRFDVSLLQTNKELSDYIYDLSKEDKNNIKLSLKCIDEEIVKVQPSTTIIPTEDMYLGESKVEYGEVGLKNQVREVTYKNKEITESNIIREEIIKKEVGKKIYRGTKNPYDYGMAFLKSPTRGGYMTSGYGERWNSFHKGIDIAGNIGDDVLVAMDGEVIYSQYNDGGYGNLIIVKHEDNMNTYYGHLDDFYVKVGEKVKKGDIIGAIGNTGFSTGPHLHFELRVDDEPVDPTNYIVQ</sequence>
<feature type="domain" description="G5" evidence="4">
    <location>
        <begin position="167"/>
        <end position="236"/>
    </location>
</feature>
<dbReference type="AlphaFoldDB" id="A0A644XV86"/>
<dbReference type="InterPro" id="IPR011055">
    <property type="entry name" value="Dup_hybrid_motif"/>
</dbReference>
<name>A0A644XV86_9ZZZZ</name>
<keyword evidence="1" id="KW-0732">Signal</keyword>
<dbReference type="Gene3D" id="2.70.70.10">
    <property type="entry name" value="Glucose Permease (Domain IIA)"/>
    <property type="match status" value="1"/>
</dbReference>
<comment type="caution">
    <text evidence="5">The sequence shown here is derived from an EMBL/GenBank/DDBJ whole genome shotgun (WGS) entry which is preliminary data.</text>
</comment>
<gene>
    <name evidence="5" type="ORF">SDC9_64619</name>
</gene>
<accession>A0A644XV86</accession>
<protein>
    <recommendedName>
        <fullName evidence="6">G5 domain-containing protein</fullName>
    </recommendedName>
</protein>
<feature type="domain" description="M23ase beta-sheet core" evidence="3">
    <location>
        <begin position="266"/>
        <end position="361"/>
    </location>
</feature>
<dbReference type="InterPro" id="IPR016047">
    <property type="entry name" value="M23ase_b-sheet_dom"/>
</dbReference>
<dbReference type="SUPFAM" id="SSF51261">
    <property type="entry name" value="Duplicated hybrid motif"/>
    <property type="match status" value="1"/>
</dbReference>
<evidence type="ECO:0000256" key="1">
    <source>
        <dbReference type="ARBA" id="ARBA00022729"/>
    </source>
</evidence>
<dbReference type="InterPro" id="IPR050570">
    <property type="entry name" value="Cell_wall_metabolism_enzyme"/>
</dbReference>
<dbReference type="InterPro" id="IPR011098">
    <property type="entry name" value="G5_dom"/>
</dbReference>
<proteinExistence type="predicted"/>
<dbReference type="Pfam" id="PF07501">
    <property type="entry name" value="G5"/>
    <property type="match status" value="1"/>
</dbReference>
<dbReference type="Pfam" id="PF01551">
    <property type="entry name" value="Peptidase_M23"/>
    <property type="match status" value="1"/>
</dbReference>
<dbReference type="CDD" id="cd12797">
    <property type="entry name" value="M23_peptidase"/>
    <property type="match status" value="1"/>
</dbReference>
<keyword evidence="2" id="KW-0812">Transmembrane</keyword>
<organism evidence="5">
    <name type="scientific">bioreactor metagenome</name>
    <dbReference type="NCBI Taxonomy" id="1076179"/>
    <lineage>
        <taxon>unclassified sequences</taxon>
        <taxon>metagenomes</taxon>
        <taxon>ecological metagenomes</taxon>
    </lineage>
</organism>
<keyword evidence="2" id="KW-1133">Transmembrane helix</keyword>
<evidence type="ECO:0008006" key="6">
    <source>
        <dbReference type="Google" id="ProtNLM"/>
    </source>
</evidence>
<dbReference type="EMBL" id="VSSQ01002940">
    <property type="protein sequence ID" value="MPM18213.1"/>
    <property type="molecule type" value="Genomic_DNA"/>
</dbReference>